<dbReference type="Proteomes" id="UP000054783">
    <property type="component" value="Unassembled WGS sequence"/>
</dbReference>
<comment type="caution">
    <text evidence="2">The sequence shown here is derived from an EMBL/GenBank/DDBJ whole genome shotgun (WGS) entry which is preliminary data.</text>
</comment>
<organism evidence="2 3">
    <name type="scientific">Trichinella patagoniensis</name>
    <dbReference type="NCBI Taxonomy" id="990121"/>
    <lineage>
        <taxon>Eukaryota</taxon>
        <taxon>Metazoa</taxon>
        <taxon>Ecdysozoa</taxon>
        <taxon>Nematoda</taxon>
        <taxon>Enoplea</taxon>
        <taxon>Dorylaimia</taxon>
        <taxon>Trichinellida</taxon>
        <taxon>Trichinellidae</taxon>
        <taxon>Trichinella</taxon>
    </lineage>
</organism>
<sequence>METMHVDQESKNGDQSRHEAQNCPKTDPKLDKVAIFRAHEQTTTRISAMRNVAHLSVRAGHRHERRPALARTSEPRRGASAGWSYGRRAETGAGVVAAALLLFSLVRIHAQLIRLAKDRQLVAVQIRGPFETVLAHQWRAAGPGPFAYRPAGRQRFRIIRYANRRVHAAEEKTQIRTAVDFDQRPELVHFHAGFFLGLVVELVGHLGHIVADRLAHRDADLLTSSVLGLLTNIGERYAERDHRNCVIKLQ</sequence>
<dbReference type="AlphaFoldDB" id="A0A0V1A162"/>
<accession>A0A0V1A162</accession>
<proteinExistence type="predicted"/>
<protein>
    <submittedName>
        <fullName evidence="2">Uncharacterized protein</fullName>
    </submittedName>
</protein>
<feature type="region of interest" description="Disordered" evidence="1">
    <location>
        <begin position="1"/>
        <end position="28"/>
    </location>
</feature>
<name>A0A0V1A162_9BILA</name>
<dbReference type="OrthoDB" id="10370308at2759"/>
<feature type="region of interest" description="Disordered" evidence="1">
    <location>
        <begin position="57"/>
        <end position="82"/>
    </location>
</feature>
<evidence type="ECO:0000256" key="1">
    <source>
        <dbReference type="SAM" id="MobiDB-lite"/>
    </source>
</evidence>
<keyword evidence="3" id="KW-1185">Reference proteome</keyword>
<evidence type="ECO:0000313" key="2">
    <source>
        <dbReference type="EMBL" id="KRY18115.1"/>
    </source>
</evidence>
<gene>
    <name evidence="2" type="ORF">T12_10992</name>
</gene>
<reference evidence="2 3" key="1">
    <citation type="submission" date="2015-01" db="EMBL/GenBank/DDBJ databases">
        <title>Evolution of Trichinella species and genotypes.</title>
        <authorList>
            <person name="Korhonen P.K."/>
            <person name="Edoardo P."/>
            <person name="Giuseppe L.R."/>
            <person name="Gasser R.B."/>
        </authorList>
    </citation>
    <scope>NUCLEOTIDE SEQUENCE [LARGE SCALE GENOMIC DNA]</scope>
    <source>
        <strain evidence="2">ISS2496</strain>
    </source>
</reference>
<evidence type="ECO:0000313" key="3">
    <source>
        <dbReference type="Proteomes" id="UP000054783"/>
    </source>
</evidence>
<dbReference type="EMBL" id="JYDQ01000051">
    <property type="protein sequence ID" value="KRY18115.1"/>
    <property type="molecule type" value="Genomic_DNA"/>
</dbReference>